<comment type="caution">
    <text evidence="1">The sequence shown here is derived from an EMBL/GenBank/DDBJ whole genome shotgun (WGS) entry which is preliminary data.</text>
</comment>
<dbReference type="InterPro" id="IPR054058">
    <property type="entry name" value="HTH_67"/>
</dbReference>
<reference evidence="1 2" key="1">
    <citation type="journal article" date="2019" name="Int. J. Syst. Evol. Microbiol.">
        <title>The Global Catalogue of Microorganisms (GCM) 10K type strain sequencing project: providing services to taxonomists for standard genome sequencing and annotation.</title>
        <authorList>
            <consortium name="The Broad Institute Genomics Platform"/>
            <consortium name="The Broad Institute Genome Sequencing Center for Infectious Disease"/>
            <person name="Wu L."/>
            <person name="Ma J."/>
        </authorList>
    </citation>
    <scope>NUCLEOTIDE SEQUENCE [LARGE SCALE GENOMIC DNA]</scope>
    <source>
        <strain evidence="1 2">JCM 13850</strain>
    </source>
</reference>
<evidence type="ECO:0000313" key="2">
    <source>
        <dbReference type="Proteomes" id="UP001501020"/>
    </source>
</evidence>
<dbReference type="Pfam" id="PF21863">
    <property type="entry name" value="HTH_67"/>
    <property type="match status" value="1"/>
</dbReference>
<name>A0ABN3AG25_9ACTN</name>
<proteinExistence type="predicted"/>
<accession>A0ABN3AG25</accession>
<sequence length="284" mass="30264">MNDSIARDLWTVLEPLHAVTYFSPECLEAHKAVGLKGFWMGYFGSRAAPLGAVPPGVVEAVFFGFHPDRVRRAVPDAWRFASPERILAVRGEAAARALRRIVPGIEETAAEAAPALRRVVEAADAAGRPLFAANRDLDIPDDPVEAFWQAATALREHRGDGHVAVLTSEGLDGLTANVLAAAVGAVTRDQMLLSRGWTEKQWDAAAAALAERGLVDGGAATEAGRTLKTRIEGRTDRLAAPPYRVLDDPKALYDRLVPAAGAVADAGEMPFPNPIGLPRVGRDG</sequence>
<organism evidence="1 2">
    <name type="scientific">Actinomadura napierensis</name>
    <dbReference type="NCBI Taxonomy" id="267854"/>
    <lineage>
        <taxon>Bacteria</taxon>
        <taxon>Bacillati</taxon>
        <taxon>Actinomycetota</taxon>
        <taxon>Actinomycetes</taxon>
        <taxon>Streptosporangiales</taxon>
        <taxon>Thermomonosporaceae</taxon>
        <taxon>Actinomadura</taxon>
    </lineage>
</organism>
<dbReference type="RefSeq" id="WP_344281544.1">
    <property type="nucleotide sequence ID" value="NZ_BAAAMR010000128.1"/>
</dbReference>
<dbReference type="Proteomes" id="UP001501020">
    <property type="component" value="Unassembled WGS sequence"/>
</dbReference>
<keyword evidence="2" id="KW-1185">Reference proteome</keyword>
<dbReference type="NCBIfam" id="NF047719">
    <property type="entry name" value="SCO6745_fam_HTH"/>
    <property type="match status" value="1"/>
</dbReference>
<protein>
    <recommendedName>
        <fullName evidence="3">SalK</fullName>
    </recommendedName>
</protein>
<evidence type="ECO:0008006" key="3">
    <source>
        <dbReference type="Google" id="ProtNLM"/>
    </source>
</evidence>
<gene>
    <name evidence="1" type="ORF">GCM10009727_84190</name>
</gene>
<evidence type="ECO:0000313" key="1">
    <source>
        <dbReference type="EMBL" id="GAA2165486.1"/>
    </source>
</evidence>
<dbReference type="EMBL" id="BAAAMR010000128">
    <property type="protein sequence ID" value="GAA2165486.1"/>
    <property type="molecule type" value="Genomic_DNA"/>
</dbReference>